<dbReference type="AlphaFoldDB" id="A0A1X6YUZ2"/>
<dbReference type="RefSeq" id="WP_085804991.1">
    <property type="nucleotide sequence ID" value="NZ_FWFX01000003.1"/>
</dbReference>
<evidence type="ECO:0000256" key="1">
    <source>
        <dbReference type="SAM" id="MobiDB-lite"/>
    </source>
</evidence>
<evidence type="ECO:0000313" key="2">
    <source>
        <dbReference type="EMBL" id="SLN32183.1"/>
    </source>
</evidence>
<protein>
    <submittedName>
        <fullName evidence="2">Uncharacterized protein</fullName>
    </submittedName>
</protein>
<proteinExistence type="predicted"/>
<accession>A0A1X6YUZ2</accession>
<name>A0A1X6YUZ2_9RHOB</name>
<evidence type="ECO:0000313" key="3">
    <source>
        <dbReference type="Proteomes" id="UP000193061"/>
    </source>
</evidence>
<keyword evidence="3" id="KW-1185">Reference proteome</keyword>
<feature type="compositionally biased region" description="Polar residues" evidence="1">
    <location>
        <begin position="1"/>
        <end position="11"/>
    </location>
</feature>
<sequence>MSKQSEPSTFRENAHPRQEDCAAHLSAEPDYANNPLIMHVDLSEKCRKKRESLPLLPPCEPVIIERAPEKELSLFSRMARALHAKGKDYIQSLIFPADAVVVRCNEIKD</sequence>
<dbReference type="OrthoDB" id="9915469at2"/>
<reference evidence="2 3" key="1">
    <citation type="submission" date="2017-03" db="EMBL/GenBank/DDBJ databases">
        <authorList>
            <person name="Afonso C.L."/>
            <person name="Miller P.J."/>
            <person name="Scott M.A."/>
            <person name="Spackman E."/>
            <person name="Goraichik I."/>
            <person name="Dimitrov K.M."/>
            <person name="Suarez D.L."/>
            <person name="Swayne D.E."/>
        </authorList>
    </citation>
    <scope>NUCLEOTIDE SEQUENCE [LARGE SCALE GENOMIC DNA]</scope>
    <source>
        <strain evidence="2 3">CECT 7450</strain>
    </source>
</reference>
<dbReference type="Proteomes" id="UP000193061">
    <property type="component" value="Unassembled WGS sequence"/>
</dbReference>
<feature type="region of interest" description="Disordered" evidence="1">
    <location>
        <begin position="1"/>
        <end position="25"/>
    </location>
</feature>
<feature type="compositionally biased region" description="Basic and acidic residues" evidence="1">
    <location>
        <begin position="12"/>
        <end position="22"/>
    </location>
</feature>
<dbReference type="EMBL" id="FWFX01000003">
    <property type="protein sequence ID" value="SLN32183.1"/>
    <property type="molecule type" value="Genomic_DNA"/>
</dbReference>
<organism evidence="2 3">
    <name type="scientific">Roseovarius albus</name>
    <dbReference type="NCBI Taxonomy" id="1247867"/>
    <lineage>
        <taxon>Bacteria</taxon>
        <taxon>Pseudomonadati</taxon>
        <taxon>Pseudomonadota</taxon>
        <taxon>Alphaproteobacteria</taxon>
        <taxon>Rhodobacterales</taxon>
        <taxon>Roseobacteraceae</taxon>
        <taxon>Roseovarius</taxon>
    </lineage>
</organism>
<gene>
    <name evidence="2" type="ORF">ROA7450_01455</name>
</gene>